<proteinExistence type="predicted"/>
<dbReference type="RefSeq" id="WP_039742198.1">
    <property type="nucleotide sequence ID" value="NZ_JTCM02000041.1"/>
</dbReference>
<feature type="region of interest" description="Disordered" evidence="1">
    <location>
        <begin position="85"/>
        <end position="125"/>
    </location>
</feature>
<feature type="compositionally biased region" description="Basic and acidic residues" evidence="1">
    <location>
        <begin position="116"/>
        <end position="125"/>
    </location>
</feature>
<evidence type="ECO:0000313" key="2">
    <source>
        <dbReference type="EMBL" id="NEU74440.1"/>
    </source>
</evidence>
<comment type="caution">
    <text evidence="2">The sequence shown here is derived from an EMBL/GenBank/DDBJ whole genome shotgun (WGS) entry which is preliminary data.</text>
</comment>
<evidence type="ECO:0000313" key="3">
    <source>
        <dbReference type="Proteomes" id="UP000031549"/>
    </source>
</evidence>
<gene>
    <name evidence="2" type="ORF">PI95_018210</name>
</gene>
<sequence>MSISRNSIEAFIQVLDSQSNLIPTQDWNELQQLSSQLPEDNEEIVEILENWLQSESRNQVLEAYKQNLESITDKLPINVSANIGIANSKSQTPVNQPSESSKELVDNAIKNNSPLSDDKKPQPKP</sequence>
<feature type="compositionally biased region" description="Polar residues" evidence="1">
    <location>
        <begin position="85"/>
        <end position="99"/>
    </location>
</feature>
<dbReference type="Proteomes" id="UP000031549">
    <property type="component" value="Unassembled WGS sequence"/>
</dbReference>
<accession>A0A846HCW5</accession>
<dbReference type="EMBL" id="JTCM02000041">
    <property type="protein sequence ID" value="NEU74440.1"/>
    <property type="molecule type" value="Genomic_DNA"/>
</dbReference>
<keyword evidence="3" id="KW-1185">Reference proteome</keyword>
<name>A0A846HCW5_9CYAN</name>
<dbReference type="AlphaFoldDB" id="A0A846HCW5"/>
<organism evidence="2 3">
    <name type="scientific">Hassallia byssoidea VB512170</name>
    <dbReference type="NCBI Taxonomy" id="1304833"/>
    <lineage>
        <taxon>Bacteria</taxon>
        <taxon>Bacillati</taxon>
        <taxon>Cyanobacteriota</taxon>
        <taxon>Cyanophyceae</taxon>
        <taxon>Nostocales</taxon>
        <taxon>Tolypothrichaceae</taxon>
        <taxon>Hassallia</taxon>
    </lineage>
</organism>
<reference evidence="2 3" key="1">
    <citation type="journal article" date="2015" name="Genome Announc.">
        <title>Draft Genome Sequence of Cyanobacterium Hassallia byssoidea Strain VB512170, Isolated from Monuments in India.</title>
        <authorList>
            <person name="Singh D."/>
            <person name="Chandrababunaidu M.M."/>
            <person name="Panda A."/>
            <person name="Sen D."/>
            <person name="Bhattacharyya S."/>
            <person name="Adhikary S.P."/>
            <person name="Tripathy S."/>
        </authorList>
    </citation>
    <scope>NUCLEOTIDE SEQUENCE [LARGE SCALE GENOMIC DNA]</scope>
    <source>
        <strain evidence="2 3">VB512170</strain>
    </source>
</reference>
<evidence type="ECO:0000256" key="1">
    <source>
        <dbReference type="SAM" id="MobiDB-lite"/>
    </source>
</evidence>
<protein>
    <submittedName>
        <fullName evidence="2">Uncharacterized protein</fullName>
    </submittedName>
</protein>